<sequence length="37" mass="4196">MILARRPHPGQLRRLTLVPDPELAVRAHIPEVGAMKR</sequence>
<dbReference type="EMBL" id="CP003322">
    <property type="protein sequence ID" value="AFC42726.1"/>
    <property type="molecule type" value="Genomic_DNA"/>
</dbReference>
<dbReference type="PATRIC" id="fig|487521.10.peg.1514"/>
<name>H8IKW7_MYCIA</name>
<protein>
    <submittedName>
        <fullName evidence="1">Uncharacterized protein</fullName>
    </submittedName>
</protein>
<evidence type="ECO:0000313" key="1">
    <source>
        <dbReference type="EMBL" id="AFC42726.1"/>
    </source>
</evidence>
<reference evidence="1 2" key="1">
    <citation type="journal article" date="2012" name="J. Bacteriol.">
        <title>Complete genome sequence of Mycobacterium intracellulare strain ATCC 13950T.</title>
        <authorList>
            <person name="Kim B.J."/>
            <person name="Choi B.S."/>
            <person name="Lim J.S."/>
            <person name="Choi I.Y."/>
            <person name="Lee J.H."/>
            <person name="Chun J."/>
            <person name="Kook Y.H."/>
            <person name="Kim B.J."/>
        </authorList>
    </citation>
    <scope>NUCLEOTIDE SEQUENCE [LARGE SCALE GENOMIC DNA]</scope>
    <source>
        <strain evidence="2">ATCC 13950 / DSM 43223 / JCM 6384 / NCTC 13025 / 3600</strain>
    </source>
</reference>
<evidence type="ECO:0000313" key="2">
    <source>
        <dbReference type="Proteomes" id="UP000008004"/>
    </source>
</evidence>
<dbReference type="AlphaFoldDB" id="H8IKW7"/>
<proteinExistence type="predicted"/>
<gene>
    <name evidence="1" type="ordered locus">OCU_15070</name>
</gene>
<dbReference type="HOGENOM" id="CLU_3346136_0_0_11"/>
<accession>H8IKW7</accession>
<dbReference type="Proteomes" id="UP000008004">
    <property type="component" value="Chromosome"/>
</dbReference>
<organism evidence="1 2">
    <name type="scientific">Mycobacterium intracellulare (strain ATCC 13950 / DSM 43223 / JCM 6384 / NCTC 13025 / 3600)</name>
    <dbReference type="NCBI Taxonomy" id="487521"/>
    <lineage>
        <taxon>Bacteria</taxon>
        <taxon>Bacillati</taxon>
        <taxon>Actinomycetota</taxon>
        <taxon>Actinomycetes</taxon>
        <taxon>Mycobacteriales</taxon>
        <taxon>Mycobacteriaceae</taxon>
        <taxon>Mycobacterium</taxon>
        <taxon>Mycobacterium avium complex (MAC)</taxon>
    </lineage>
</organism>
<dbReference type="KEGG" id="mia:OCU_15070"/>